<name>A0A7I8JS86_SPIIN</name>
<keyword evidence="3" id="KW-1185">Reference proteome</keyword>
<dbReference type="EMBL" id="CACRZD030000017">
    <property type="protein sequence ID" value="CAA6673040.1"/>
    <property type="molecule type" value="Genomic_DNA"/>
</dbReference>
<accession>A0A7I8JS86</accession>
<dbReference type="Proteomes" id="UP001189122">
    <property type="component" value="Unassembled WGS sequence"/>
</dbReference>
<evidence type="ECO:0000313" key="2">
    <source>
        <dbReference type="EMBL" id="CAA2633986.1"/>
    </source>
</evidence>
<proteinExistence type="predicted"/>
<dbReference type="EMBL" id="LR743604">
    <property type="protein sequence ID" value="CAA2633986.1"/>
    <property type="molecule type" value="Genomic_DNA"/>
</dbReference>
<evidence type="ECO:0000313" key="3">
    <source>
        <dbReference type="Proteomes" id="UP001189122"/>
    </source>
</evidence>
<dbReference type="AlphaFoldDB" id="A0A7I8JS86"/>
<evidence type="ECO:0000256" key="1">
    <source>
        <dbReference type="SAM" id="MobiDB-lite"/>
    </source>
</evidence>
<feature type="region of interest" description="Disordered" evidence="1">
    <location>
        <begin position="1"/>
        <end position="49"/>
    </location>
</feature>
<protein>
    <submittedName>
        <fullName evidence="2">Uncharacterized protein</fullName>
    </submittedName>
</protein>
<organism evidence="2">
    <name type="scientific">Spirodela intermedia</name>
    <name type="common">Intermediate duckweed</name>
    <dbReference type="NCBI Taxonomy" id="51605"/>
    <lineage>
        <taxon>Eukaryota</taxon>
        <taxon>Viridiplantae</taxon>
        <taxon>Streptophyta</taxon>
        <taxon>Embryophyta</taxon>
        <taxon>Tracheophyta</taxon>
        <taxon>Spermatophyta</taxon>
        <taxon>Magnoliopsida</taxon>
        <taxon>Liliopsida</taxon>
        <taxon>Araceae</taxon>
        <taxon>Lemnoideae</taxon>
        <taxon>Spirodela</taxon>
    </lineage>
</organism>
<sequence>MPPLTGVSNCEGEQGPRPPMASMPAITIGAPHSSINPSPKCPRPLLLLR</sequence>
<reference evidence="2 3" key="1">
    <citation type="submission" date="2019-12" db="EMBL/GenBank/DDBJ databases">
        <authorList>
            <person name="Scholz U."/>
            <person name="Mascher M."/>
            <person name="Fiebig A."/>
        </authorList>
    </citation>
    <scope>NUCLEOTIDE SEQUENCE</scope>
</reference>
<gene>
    <name evidence="2" type="ORF">SI7747_17019456</name>
</gene>